<evidence type="ECO:0000256" key="1">
    <source>
        <dbReference type="ARBA" id="ARBA00004141"/>
    </source>
</evidence>
<evidence type="ECO:0008006" key="20">
    <source>
        <dbReference type="Google" id="ProtNLM"/>
    </source>
</evidence>
<dbReference type="PANTHER" id="PTHR33048">
    <property type="entry name" value="PTH11-LIKE INTEGRAL MEMBRANE PROTEIN (AFU_ORTHOLOGUE AFUA_5G11245)"/>
    <property type="match status" value="1"/>
</dbReference>
<evidence type="ECO:0000256" key="2">
    <source>
        <dbReference type="ARBA" id="ARBA00004589"/>
    </source>
</evidence>
<dbReference type="InterPro" id="IPR052337">
    <property type="entry name" value="SAT4-like"/>
</dbReference>
<keyword evidence="7 14" id="KW-0812">Transmembrane</keyword>
<feature type="chain" id="PRO_5042979383" description="Extracellular membrane protein CFEM domain-containing protein" evidence="15">
    <location>
        <begin position="27"/>
        <end position="393"/>
    </location>
</feature>
<reference evidence="18" key="2">
    <citation type="submission" date="2023-05" db="EMBL/GenBank/DDBJ databases">
        <authorList>
            <consortium name="Lawrence Berkeley National Laboratory"/>
            <person name="Steindorff A."/>
            <person name="Hensen N."/>
            <person name="Bonometti L."/>
            <person name="Westerberg I."/>
            <person name="Brannstrom I.O."/>
            <person name="Guillou S."/>
            <person name="Cros-Aarteil S."/>
            <person name="Calhoun S."/>
            <person name="Haridas S."/>
            <person name="Kuo A."/>
            <person name="Mondo S."/>
            <person name="Pangilinan J."/>
            <person name="Riley R."/>
            <person name="Labutti K."/>
            <person name="Andreopoulos B."/>
            <person name="Lipzen A."/>
            <person name="Chen C."/>
            <person name="Yanf M."/>
            <person name="Daum C."/>
            <person name="Ng V."/>
            <person name="Clum A."/>
            <person name="Ohm R."/>
            <person name="Martin F."/>
            <person name="Silar P."/>
            <person name="Natvig D."/>
            <person name="Lalanne C."/>
            <person name="Gautier V."/>
            <person name="Ament-Velasquez S.L."/>
            <person name="Kruys A."/>
            <person name="Hutchinson M.I."/>
            <person name="Powell A.J."/>
            <person name="Barry K."/>
            <person name="Miller A.N."/>
            <person name="Grigoriev I.V."/>
            <person name="Debuchy R."/>
            <person name="Gladieux P."/>
            <person name="Thoren M.H."/>
            <person name="Johannesson H."/>
        </authorList>
    </citation>
    <scope>NUCLEOTIDE SEQUENCE</scope>
    <source>
        <strain evidence="18">CBS 990.96</strain>
    </source>
</reference>
<evidence type="ECO:0000256" key="5">
    <source>
        <dbReference type="ARBA" id="ARBA00022525"/>
    </source>
</evidence>
<feature type="transmembrane region" description="Helical" evidence="14">
    <location>
        <begin position="330"/>
        <end position="355"/>
    </location>
</feature>
<evidence type="ECO:0000256" key="3">
    <source>
        <dbReference type="ARBA" id="ARBA00004613"/>
    </source>
</evidence>
<keyword evidence="8 15" id="KW-0732">Signal</keyword>
<dbReference type="GO" id="GO:0098552">
    <property type="term" value="C:side of membrane"/>
    <property type="evidence" value="ECO:0007669"/>
    <property type="project" value="UniProtKB-KW"/>
</dbReference>
<comment type="subcellular location">
    <subcellularLocation>
        <location evidence="2">Membrane</location>
        <topology evidence="2">Lipid-anchor</topology>
        <topology evidence="2">GPI-anchor</topology>
    </subcellularLocation>
    <subcellularLocation>
        <location evidence="1">Membrane</location>
        <topology evidence="1">Multi-pass membrane protein</topology>
    </subcellularLocation>
    <subcellularLocation>
        <location evidence="3">Secreted</location>
    </subcellularLocation>
</comment>
<keyword evidence="6" id="KW-0336">GPI-anchor</keyword>
<sequence>MRIPSSSSSSSLLFCFLALLLAVATADNKNHDPVVGVGGGLALLPNLAANIPVCAYGCINDLTNVTINAETCLRYNKENECLCSDDVNHYMEVLGCVQRNCTLEESIETARGAWKACSSKPQRSKRHFLIPPLSIEVLAAICVFLRLWSRWRTQGSRFEVDDYVMIVVVMLYFVFMGVGIGAAMIAFGVDVWTVRSDVLGKAFKLFYISESFYITILALTKISILVFYLRIFPNKTFRLITYAVIFWVCLSSFIFVFCQIFQCLPVNHIWELGWVKGGQFGPGHPFFCLDINTLTYTIAAFSIAQDIFILLMPLPLLVKLNVSKRSKAGIIFMFSLGIFVLITSVIRLWAIYSFGDSVNPTWDYSDTIIWTGLEVAVSIIVTSLPAIRVLFSR</sequence>
<accession>A0AAN7H151</accession>
<feature type="transmembrane region" description="Helical" evidence="14">
    <location>
        <begin position="212"/>
        <end position="232"/>
    </location>
</feature>
<dbReference type="InterPro" id="IPR049326">
    <property type="entry name" value="Rhodopsin_dom_fungi"/>
</dbReference>
<dbReference type="GO" id="GO:0005576">
    <property type="term" value="C:extracellular region"/>
    <property type="evidence" value="ECO:0007669"/>
    <property type="project" value="UniProtKB-SubCell"/>
</dbReference>
<keyword evidence="10 14" id="KW-0472">Membrane</keyword>
<feature type="domain" description="CFEM" evidence="16">
    <location>
        <begin position="49"/>
        <end position="118"/>
    </location>
</feature>
<reference evidence="18" key="1">
    <citation type="journal article" date="2023" name="Mol. Phylogenet. Evol.">
        <title>Genome-scale phylogeny and comparative genomics of the fungal order Sordariales.</title>
        <authorList>
            <person name="Hensen N."/>
            <person name="Bonometti L."/>
            <person name="Westerberg I."/>
            <person name="Brannstrom I.O."/>
            <person name="Guillou S."/>
            <person name="Cros-Aarteil S."/>
            <person name="Calhoun S."/>
            <person name="Haridas S."/>
            <person name="Kuo A."/>
            <person name="Mondo S."/>
            <person name="Pangilinan J."/>
            <person name="Riley R."/>
            <person name="LaButti K."/>
            <person name="Andreopoulos B."/>
            <person name="Lipzen A."/>
            <person name="Chen C."/>
            <person name="Yan M."/>
            <person name="Daum C."/>
            <person name="Ng V."/>
            <person name="Clum A."/>
            <person name="Steindorff A."/>
            <person name="Ohm R.A."/>
            <person name="Martin F."/>
            <person name="Silar P."/>
            <person name="Natvig D.O."/>
            <person name="Lalanne C."/>
            <person name="Gautier V."/>
            <person name="Ament-Velasquez S.L."/>
            <person name="Kruys A."/>
            <person name="Hutchinson M.I."/>
            <person name="Powell A.J."/>
            <person name="Barry K."/>
            <person name="Miller A.N."/>
            <person name="Grigoriev I.V."/>
            <person name="Debuchy R."/>
            <person name="Gladieux P."/>
            <person name="Hiltunen Thoren M."/>
            <person name="Johannesson H."/>
        </authorList>
    </citation>
    <scope>NUCLEOTIDE SEQUENCE</scope>
    <source>
        <strain evidence="18">CBS 990.96</strain>
    </source>
</reference>
<evidence type="ECO:0000259" key="17">
    <source>
        <dbReference type="Pfam" id="PF20684"/>
    </source>
</evidence>
<protein>
    <recommendedName>
        <fullName evidence="20">Extracellular membrane protein CFEM domain-containing protein</fullName>
    </recommendedName>
</protein>
<feature type="transmembrane region" description="Helical" evidence="14">
    <location>
        <begin position="367"/>
        <end position="391"/>
    </location>
</feature>
<keyword evidence="11" id="KW-1015">Disulfide bond</keyword>
<dbReference type="InterPro" id="IPR008427">
    <property type="entry name" value="Extracellular_membr_CFEM_dom"/>
</dbReference>
<organism evidence="18 19">
    <name type="scientific">Podospora fimiseda</name>
    <dbReference type="NCBI Taxonomy" id="252190"/>
    <lineage>
        <taxon>Eukaryota</taxon>
        <taxon>Fungi</taxon>
        <taxon>Dikarya</taxon>
        <taxon>Ascomycota</taxon>
        <taxon>Pezizomycotina</taxon>
        <taxon>Sordariomycetes</taxon>
        <taxon>Sordariomycetidae</taxon>
        <taxon>Sordariales</taxon>
        <taxon>Podosporaceae</taxon>
        <taxon>Podospora</taxon>
    </lineage>
</organism>
<keyword evidence="9 14" id="KW-1133">Transmembrane helix</keyword>
<comment type="similarity">
    <text evidence="4">Belongs to the RBT5 family.</text>
</comment>
<keyword evidence="6" id="KW-0325">Glycoprotein</keyword>
<comment type="similarity">
    <text evidence="13">Belongs to the SAT4 family.</text>
</comment>
<gene>
    <name evidence="18" type="ORF">QBC38DRAFT_360661</name>
</gene>
<evidence type="ECO:0000313" key="18">
    <source>
        <dbReference type="EMBL" id="KAK4228918.1"/>
    </source>
</evidence>
<evidence type="ECO:0000256" key="14">
    <source>
        <dbReference type="SAM" id="Phobius"/>
    </source>
</evidence>
<evidence type="ECO:0000256" key="12">
    <source>
        <dbReference type="ARBA" id="ARBA00023288"/>
    </source>
</evidence>
<feature type="transmembrane region" description="Helical" evidence="14">
    <location>
        <begin position="128"/>
        <end position="148"/>
    </location>
</feature>
<evidence type="ECO:0000256" key="10">
    <source>
        <dbReference type="ARBA" id="ARBA00023136"/>
    </source>
</evidence>
<dbReference type="AlphaFoldDB" id="A0AAN7H151"/>
<evidence type="ECO:0000256" key="6">
    <source>
        <dbReference type="ARBA" id="ARBA00022622"/>
    </source>
</evidence>
<dbReference type="Proteomes" id="UP001301958">
    <property type="component" value="Unassembled WGS sequence"/>
</dbReference>
<dbReference type="EMBL" id="MU865313">
    <property type="protein sequence ID" value="KAK4228918.1"/>
    <property type="molecule type" value="Genomic_DNA"/>
</dbReference>
<keyword evidence="19" id="KW-1185">Reference proteome</keyword>
<evidence type="ECO:0000256" key="11">
    <source>
        <dbReference type="ARBA" id="ARBA00023157"/>
    </source>
</evidence>
<feature type="transmembrane region" description="Helical" evidence="14">
    <location>
        <begin position="239"/>
        <end position="262"/>
    </location>
</feature>
<keyword evidence="12" id="KW-0449">Lipoprotein</keyword>
<feature type="transmembrane region" description="Helical" evidence="14">
    <location>
        <begin position="294"/>
        <end position="318"/>
    </location>
</feature>
<evidence type="ECO:0000256" key="7">
    <source>
        <dbReference type="ARBA" id="ARBA00022692"/>
    </source>
</evidence>
<feature type="domain" description="Rhodopsin" evidence="17">
    <location>
        <begin position="145"/>
        <end position="393"/>
    </location>
</feature>
<feature type="signal peptide" evidence="15">
    <location>
        <begin position="1"/>
        <end position="26"/>
    </location>
</feature>
<evidence type="ECO:0000256" key="13">
    <source>
        <dbReference type="ARBA" id="ARBA00038359"/>
    </source>
</evidence>
<evidence type="ECO:0000256" key="15">
    <source>
        <dbReference type="SAM" id="SignalP"/>
    </source>
</evidence>
<keyword evidence="5" id="KW-0964">Secreted</keyword>
<name>A0AAN7H151_9PEZI</name>
<dbReference type="PANTHER" id="PTHR33048:SF160">
    <property type="entry name" value="SAT4 FAMILY MEMBRANE PROTEIN"/>
    <property type="match status" value="1"/>
</dbReference>
<evidence type="ECO:0000256" key="4">
    <source>
        <dbReference type="ARBA" id="ARBA00010031"/>
    </source>
</evidence>
<dbReference type="Pfam" id="PF20684">
    <property type="entry name" value="Fung_rhodopsin"/>
    <property type="match status" value="1"/>
</dbReference>
<evidence type="ECO:0000313" key="19">
    <source>
        <dbReference type="Proteomes" id="UP001301958"/>
    </source>
</evidence>
<evidence type="ECO:0000256" key="9">
    <source>
        <dbReference type="ARBA" id="ARBA00022989"/>
    </source>
</evidence>
<comment type="caution">
    <text evidence="18">The sequence shown here is derived from an EMBL/GenBank/DDBJ whole genome shotgun (WGS) entry which is preliminary data.</text>
</comment>
<evidence type="ECO:0000259" key="16">
    <source>
        <dbReference type="Pfam" id="PF05730"/>
    </source>
</evidence>
<feature type="transmembrane region" description="Helical" evidence="14">
    <location>
        <begin position="169"/>
        <end position="192"/>
    </location>
</feature>
<feature type="non-terminal residue" evidence="18">
    <location>
        <position position="393"/>
    </location>
</feature>
<dbReference type="Pfam" id="PF05730">
    <property type="entry name" value="CFEM"/>
    <property type="match status" value="1"/>
</dbReference>
<evidence type="ECO:0000256" key="8">
    <source>
        <dbReference type="ARBA" id="ARBA00022729"/>
    </source>
</evidence>
<proteinExistence type="inferred from homology"/>